<protein>
    <submittedName>
        <fullName evidence="1">Hypersensitive-induced response protein 4</fullName>
    </submittedName>
</protein>
<accession>A0A830BKF5</accession>
<comment type="caution">
    <text evidence="1">The sequence shown here is derived from an EMBL/GenBank/DDBJ whole genome shotgun (WGS) entry which is preliminary data.</text>
</comment>
<keyword evidence="2" id="KW-1185">Reference proteome</keyword>
<gene>
    <name evidence="1" type="ORF">PHJA_000879300</name>
</gene>
<reference evidence="1" key="1">
    <citation type="submission" date="2020-07" db="EMBL/GenBank/DDBJ databases">
        <title>Ethylene signaling mediates host invasion by parasitic plants.</title>
        <authorList>
            <person name="Yoshida S."/>
        </authorList>
    </citation>
    <scope>NUCLEOTIDE SEQUENCE</scope>
    <source>
        <strain evidence="1">Okayama</strain>
    </source>
</reference>
<proteinExistence type="predicted"/>
<dbReference type="Proteomes" id="UP000653305">
    <property type="component" value="Unassembled WGS sequence"/>
</dbReference>
<dbReference type="AlphaFoldDB" id="A0A830BKF5"/>
<dbReference type="OrthoDB" id="434619at2759"/>
<dbReference type="Gene3D" id="3.30.450.60">
    <property type="match status" value="1"/>
</dbReference>
<dbReference type="EMBL" id="BMAC01000142">
    <property type="protein sequence ID" value="GFP87356.1"/>
    <property type="molecule type" value="Genomic_DNA"/>
</dbReference>
<name>A0A830BKF5_9LAMI</name>
<organism evidence="1 2">
    <name type="scientific">Phtheirospermum japonicum</name>
    <dbReference type="NCBI Taxonomy" id="374723"/>
    <lineage>
        <taxon>Eukaryota</taxon>
        <taxon>Viridiplantae</taxon>
        <taxon>Streptophyta</taxon>
        <taxon>Embryophyta</taxon>
        <taxon>Tracheophyta</taxon>
        <taxon>Spermatophyta</taxon>
        <taxon>Magnoliopsida</taxon>
        <taxon>eudicotyledons</taxon>
        <taxon>Gunneridae</taxon>
        <taxon>Pentapetalae</taxon>
        <taxon>asterids</taxon>
        <taxon>lamiids</taxon>
        <taxon>Lamiales</taxon>
        <taxon>Orobanchaceae</taxon>
        <taxon>Orobanchaceae incertae sedis</taxon>
        <taxon>Phtheirospermum</taxon>
    </lineage>
</organism>
<evidence type="ECO:0000313" key="1">
    <source>
        <dbReference type="EMBL" id="GFP87356.1"/>
    </source>
</evidence>
<sequence>MASEKSGGNRGGGYHPPSPRLEAAAEFSICRVHRTRSAADLWEKAVDAVTMVFGQALREVEQSCIGVIEKWGRFDRLAQPGLQFFNPFAGECVAGFRIVWDDNELEMLEIIHHFVEILDRYFGSASPEII</sequence>
<evidence type="ECO:0000313" key="2">
    <source>
        <dbReference type="Proteomes" id="UP000653305"/>
    </source>
</evidence>